<dbReference type="OrthoDB" id="3481860at2"/>
<dbReference type="EMBL" id="SDPP02000004">
    <property type="protein sequence ID" value="KAA1374788.1"/>
    <property type="molecule type" value="Genomic_DNA"/>
</dbReference>
<dbReference type="SUPFAM" id="SSF52091">
    <property type="entry name" value="SpoIIaa-like"/>
    <property type="match status" value="1"/>
</dbReference>
<comment type="caution">
    <text evidence="4">The sequence shown here is derived from an EMBL/GenBank/DDBJ whole genome shotgun (WGS) entry which is preliminary data.</text>
</comment>
<evidence type="ECO:0000259" key="3">
    <source>
        <dbReference type="PROSITE" id="PS50801"/>
    </source>
</evidence>
<comment type="similarity">
    <text evidence="1 2">Belongs to the anti-sigma-factor antagonist family.</text>
</comment>
<dbReference type="CDD" id="cd07043">
    <property type="entry name" value="STAS_anti-anti-sigma_factors"/>
    <property type="match status" value="1"/>
</dbReference>
<proteinExistence type="inferred from homology"/>
<keyword evidence="5" id="KW-1185">Reference proteome</keyword>
<dbReference type="InterPro" id="IPR036513">
    <property type="entry name" value="STAS_dom_sf"/>
</dbReference>
<name>A0A641AJB2_9ACTN</name>
<evidence type="ECO:0000313" key="5">
    <source>
        <dbReference type="Proteomes" id="UP001515100"/>
    </source>
</evidence>
<dbReference type="PANTHER" id="PTHR33495">
    <property type="entry name" value="ANTI-SIGMA FACTOR ANTAGONIST TM_1081-RELATED-RELATED"/>
    <property type="match status" value="1"/>
</dbReference>
<feature type="domain" description="STAS" evidence="3">
    <location>
        <begin position="16"/>
        <end position="104"/>
    </location>
</feature>
<dbReference type="GO" id="GO:0043856">
    <property type="term" value="F:anti-sigma factor antagonist activity"/>
    <property type="evidence" value="ECO:0007669"/>
    <property type="project" value="InterPro"/>
</dbReference>
<organism evidence="4 5">
    <name type="scientific">Aeromicrobium fastidiosum</name>
    <dbReference type="NCBI Taxonomy" id="52699"/>
    <lineage>
        <taxon>Bacteria</taxon>
        <taxon>Bacillati</taxon>
        <taxon>Actinomycetota</taxon>
        <taxon>Actinomycetes</taxon>
        <taxon>Propionibacteriales</taxon>
        <taxon>Nocardioidaceae</taxon>
        <taxon>Aeromicrobium</taxon>
    </lineage>
</organism>
<reference evidence="4" key="1">
    <citation type="submission" date="2019-09" db="EMBL/GenBank/DDBJ databases">
        <authorList>
            <person name="Li J."/>
        </authorList>
    </citation>
    <scope>NUCLEOTIDE SEQUENCE [LARGE SCALE GENOMIC DNA]</scope>
    <source>
        <strain evidence="4">NRBC 14897</strain>
    </source>
</reference>
<evidence type="ECO:0000256" key="2">
    <source>
        <dbReference type="RuleBase" id="RU003749"/>
    </source>
</evidence>
<sequence>MTALTFTEDGAGDGTVLSVSGEIDMQTVPELRSKVDDLDVAHRTLVLDLHGVEFVDSSGLGALLGIKKQQDRGGGRLVLARMSAPVARILQITRMDGVFTVADG</sequence>
<dbReference type="Proteomes" id="UP001515100">
    <property type="component" value="Unassembled WGS sequence"/>
</dbReference>
<gene>
    <name evidence="4" type="ORF">ESP62_015495</name>
</gene>
<dbReference type="InterPro" id="IPR002645">
    <property type="entry name" value="STAS_dom"/>
</dbReference>
<dbReference type="NCBIfam" id="TIGR00377">
    <property type="entry name" value="ant_ant_sig"/>
    <property type="match status" value="1"/>
</dbReference>
<accession>A0A641AJB2</accession>
<dbReference type="InterPro" id="IPR003658">
    <property type="entry name" value="Anti-sigma_ant"/>
</dbReference>
<evidence type="ECO:0000256" key="1">
    <source>
        <dbReference type="ARBA" id="ARBA00009013"/>
    </source>
</evidence>
<dbReference type="Pfam" id="PF01740">
    <property type="entry name" value="STAS"/>
    <property type="match status" value="1"/>
</dbReference>
<dbReference type="PANTHER" id="PTHR33495:SF2">
    <property type="entry name" value="ANTI-SIGMA FACTOR ANTAGONIST TM_1081-RELATED"/>
    <property type="match status" value="1"/>
</dbReference>
<dbReference type="PROSITE" id="PS50801">
    <property type="entry name" value="STAS"/>
    <property type="match status" value="1"/>
</dbReference>
<dbReference type="RefSeq" id="WP_129185548.1">
    <property type="nucleotide sequence ID" value="NZ_JAGIOG010000001.1"/>
</dbReference>
<protein>
    <recommendedName>
        <fullName evidence="2">Anti-sigma factor antagonist</fullName>
    </recommendedName>
</protein>
<evidence type="ECO:0000313" key="4">
    <source>
        <dbReference type="EMBL" id="KAA1374788.1"/>
    </source>
</evidence>
<dbReference type="Gene3D" id="3.30.750.24">
    <property type="entry name" value="STAS domain"/>
    <property type="match status" value="1"/>
</dbReference>
<dbReference type="AlphaFoldDB" id="A0A641AJB2"/>